<dbReference type="OrthoDB" id="8961033at2759"/>
<dbReference type="EMBL" id="QNUK01000800">
    <property type="protein sequence ID" value="KAF5889511.1"/>
    <property type="molecule type" value="Genomic_DNA"/>
</dbReference>
<dbReference type="PANTHER" id="PTHR38706:SF2">
    <property type="match status" value="1"/>
</dbReference>
<accession>A0A8J4T589</accession>
<proteinExistence type="predicted"/>
<reference evidence="2" key="1">
    <citation type="submission" date="2020-07" db="EMBL/GenBank/DDBJ databases">
        <title>Clarias magur genome sequencing, assembly and annotation.</title>
        <authorList>
            <person name="Kushwaha B."/>
            <person name="Kumar R."/>
            <person name="Das P."/>
            <person name="Joshi C.G."/>
            <person name="Kumar D."/>
            <person name="Nagpure N.S."/>
            <person name="Pandey M."/>
            <person name="Agarwal S."/>
            <person name="Srivastava S."/>
            <person name="Singh M."/>
            <person name="Sahoo L."/>
            <person name="Jayasankar P."/>
            <person name="Meher P.K."/>
            <person name="Koringa P.G."/>
            <person name="Iquebal M.A."/>
            <person name="Das S.P."/>
            <person name="Bit A."/>
            <person name="Patnaik S."/>
            <person name="Patel N."/>
            <person name="Shah T.M."/>
            <person name="Hinsu A."/>
            <person name="Jena J.K."/>
        </authorList>
    </citation>
    <scope>NUCLEOTIDE SEQUENCE</scope>
    <source>
        <strain evidence="2">CIFAMagur01</strain>
        <tissue evidence="2">Testis</tissue>
    </source>
</reference>
<gene>
    <name evidence="2" type="ORF">DAT39_020779</name>
</gene>
<evidence type="ECO:0000313" key="3">
    <source>
        <dbReference type="Proteomes" id="UP000727407"/>
    </source>
</evidence>
<dbReference type="AlphaFoldDB" id="A0A8J4T589"/>
<keyword evidence="3" id="KW-1185">Reference proteome</keyword>
<dbReference type="PANTHER" id="PTHR38706">
    <property type="entry name" value="SI:CH211-198C19.1-RELATED"/>
    <property type="match status" value="1"/>
</dbReference>
<feature type="compositionally biased region" description="Basic and acidic residues" evidence="1">
    <location>
        <begin position="177"/>
        <end position="190"/>
    </location>
</feature>
<protein>
    <submittedName>
        <fullName evidence="2">Interferon-inducible Gig1</fullName>
    </submittedName>
</protein>
<comment type="caution">
    <text evidence="2">The sequence shown here is derived from an EMBL/GenBank/DDBJ whole genome shotgun (WGS) entry which is preliminary data.</text>
</comment>
<name>A0A8J4T589_CLAMG</name>
<dbReference type="Proteomes" id="UP000727407">
    <property type="component" value="Unassembled WGS sequence"/>
</dbReference>
<feature type="region of interest" description="Disordered" evidence="1">
    <location>
        <begin position="177"/>
        <end position="218"/>
    </location>
</feature>
<feature type="compositionally biased region" description="Low complexity" evidence="1">
    <location>
        <begin position="191"/>
        <end position="202"/>
    </location>
</feature>
<organism evidence="2 3">
    <name type="scientific">Clarias magur</name>
    <name type="common">Asian catfish</name>
    <name type="synonym">Macropteronotus magur</name>
    <dbReference type="NCBI Taxonomy" id="1594786"/>
    <lineage>
        <taxon>Eukaryota</taxon>
        <taxon>Metazoa</taxon>
        <taxon>Chordata</taxon>
        <taxon>Craniata</taxon>
        <taxon>Vertebrata</taxon>
        <taxon>Euteleostomi</taxon>
        <taxon>Actinopterygii</taxon>
        <taxon>Neopterygii</taxon>
        <taxon>Teleostei</taxon>
        <taxon>Ostariophysi</taxon>
        <taxon>Siluriformes</taxon>
        <taxon>Clariidae</taxon>
        <taxon>Clarias</taxon>
    </lineage>
</organism>
<feature type="non-terminal residue" evidence="2">
    <location>
        <position position="230"/>
    </location>
</feature>
<sequence>MSGVKALNDMAELQRSGFGQPSPRHGLRLLYWFLNACVEVNPRNRMISLCSSSAGDFGFRIFHNRGERGRGPLLPDSGNLPYYELGNLSVSGAKSLPEYVREKYTGFQDKSNTDRIIVSLDSGTVRSIYVTRHVTRLNFDPSHTFCIGLELVRTIKNLQREDFLRAAKRRRNIRSRCDTTLRTEEPERNDLTPLSTPLTPHPHSQELHPHAAPRLRLHPHEDTRRISDFC</sequence>
<evidence type="ECO:0000256" key="1">
    <source>
        <dbReference type="SAM" id="MobiDB-lite"/>
    </source>
</evidence>
<evidence type="ECO:0000313" key="2">
    <source>
        <dbReference type="EMBL" id="KAF5889511.1"/>
    </source>
</evidence>